<keyword evidence="3" id="KW-0812">Transmembrane</keyword>
<keyword evidence="3" id="KW-0472">Membrane</keyword>
<feature type="compositionally biased region" description="Basic and acidic residues" evidence="2">
    <location>
        <begin position="1741"/>
        <end position="1768"/>
    </location>
</feature>
<proteinExistence type="predicted"/>
<evidence type="ECO:0000313" key="4">
    <source>
        <dbReference type="EMBL" id="EWC87116.1"/>
    </source>
</evidence>
<feature type="transmembrane region" description="Helical" evidence="3">
    <location>
        <begin position="2317"/>
        <end position="2336"/>
    </location>
</feature>
<protein>
    <submittedName>
        <fullName evidence="4">Uncharacterized protein</fullName>
    </submittedName>
</protein>
<dbReference type="PANTHER" id="PTHR35593">
    <property type="entry name" value="LISH DOMAIN-CONTAINING PROTEIN"/>
    <property type="match status" value="1"/>
</dbReference>
<feature type="transmembrane region" description="Helical" evidence="3">
    <location>
        <begin position="2901"/>
        <end position="2919"/>
    </location>
</feature>
<evidence type="ECO:0000256" key="1">
    <source>
        <dbReference type="SAM" id="Coils"/>
    </source>
</evidence>
<dbReference type="Proteomes" id="UP000030673">
    <property type="component" value="Unassembled WGS sequence"/>
</dbReference>
<keyword evidence="5" id="KW-1185">Reference proteome</keyword>
<dbReference type="OMA" id="CTLRKYE"/>
<feature type="region of interest" description="Disordered" evidence="2">
    <location>
        <begin position="1850"/>
        <end position="1876"/>
    </location>
</feature>
<evidence type="ECO:0000256" key="3">
    <source>
        <dbReference type="SAM" id="Phobius"/>
    </source>
</evidence>
<sequence>MNNTGLKFFEKVKKIEIKEIEKKLINIHKLVLCNLVSSNNLLEKNKENILLYWKNCCLNVTDVKANVTLFFENYYEYFTIYNETNILIGEYFIYLIIYFRNIKIKKNPLKVINFYIFTDTNYYKWKEKLIFHFLKNAFVHIKDKKKENYYEDYYNCKTLIIEYLINNYHIFNNEHINKFFYIYILKYINDKLKIAFLKRNQNYLNIYANFLITYQINATINFISKELLHIFFLISHNLRNILSNFPFDKDICTHVCLIYQQVKYIIIDYENIINGWLNNKTGSGTLENIGSYKINGNKNNRDNVIYHNYNDNKEHFSSYDIPNNFSELIKNEQVNINHKGNRDIIYNDHIHDNSSNDHFINDFTFENLIKSNDKLKNEQNYPSIEECYERLELTKNIKNLLNDCNNIINEKKKENPFLILCKYRSILIIKYKNVKNTNIFENFHYFLLFFKIKNLLCSSTRNPFFIFLCIESINYWLQKSEKLNYVFEQGSNICNEQMYNGKIYNDNKICSNENNICSDDNKICSDDNNICSDDNKICSNDNNICSDDNNICSEREQMNLEELYKQNHLYMEENKISKEHISSNNIYDTLKDNTNYMMKEMNVIYSNTCNPNDGTIKINKNNRIIKNNEEELIRYQGKRTFNIINYESYNLNEDMEKCKQIMFHIKLDEKLLSAEEPLNINHIKLDFEILTYKEKIIFLKELYNFIINSILMILKKYCWYNIKNIWNSCISIYEFLLTSKKNICIKNDIYQHLTYIIFNQEKKRKYLCLSLLLNYFKNSMCEKNILEYLFYCFFRNDEYFMASLFELIKQCIKHIFVHSEEKYLLYYIFIKNILLTEDLFMKTFYVKKFIELFYKNDHNYVSFILNKEYFKLKDYLDPEYGNKNEIALKDETIKLNYNFDHVQKQNYAIPKEKNNFIMLWDENYKCSNNVMNKNYFEFINIHLFEKEELCQLFFFNEFIEKKDDNIFLNYKIINLYKQKDIVINISEEEKKKKKLQRYGLYNFHSIENIMYLELYTLCTLRRNQDLQIVNYKNDYFYQLNNDILLNVKTLKNLLYHSNDEVILSILTFICENKYLNICDLYLFLNFLNVTITDSSRASRDSYRKYISLFFEKFFIFYQRMIELDKKNKNKNKEKRKTRNIQKEKKNEIEKENEIEKIEKDKENDIEVEIKINVHIQIEKKKDKINNHINLIRDNKLNNISVCNSSEKRGSNDNALDTLYNESFCEHVSQKKNYTNIYANIFTFLYGNNIFYKNRDHIHSKDAFIENSYLSCMCYLPNDKYINDQNYLFLYDSYLMNIIFLLFKSINKDMCIESSIYSADILNIIFQYCSYFENINFLFFLFNIKTTWKELYIMSKQLFFKTVSIILLKKHKFISLNNLFLPLIQSHKQVDHSFFAFLLRMCFMSLNKINNNFFLLDHLNDNNKNMVFLKDHINIKFNKTEYICGTDFFCHFIDKHMDILNIKKSNMYMINYINYLFGGNDNIYTKNINIVNSSCNNNCINKKIPSYNIHYDNINEYSNIFLTPKNIPLYILQKFISRIKKEHIIKLTKHKDIENNCMYKIAYYINEFILYLIENTQFNKMLDMSTYYKFDEINLCKLETYLNYDQMKLYEYIKNEDEEIRNNYYLILLKIYICNILYYVINYLNFLFLNNSKNFFFDCRGHLIFEKENEKEATSIIIWLSIKYICSMITSIVDFCFKYNLTRDLILNEDKYMNICQNIRDNEEIKKKNKKKNKKKKQKNNKKIEESCPKHDESTTIKQNDNNKEEKPNKSITFFNNEEVHFIIQNLLCLLLYSKHVACQQYLADCLLNICRIIVLKSNEEMQSIPLFYIYIILHIFKNENIKKENRINHDNSCVTSSNKKDEKDKNLTKNDNLEESHKDIEKREDFSIIQEKGLCAINKVDNEIDDNMNNNMYSKNKSYSNVDRYNNSDNAYYDENLETLNRIINKLNNILMLSEEENMDINDILSMNFIKHGNKINIPKNLQNDNNLDNDSTSDTDNTSYYNYNFNMNRKLHMLILDSKRININFLRKSNNMCLALGCLTKSYRIKEQYIIYNFIIKIILNYLYNGNNQYKKVICLNIIKHIYTTIDNKTLYEYINDIYNISLTYYKSDLFSLKNSSTSLYNILTKRLLSKLNSSYHVSSNMYYFCTGSKKRIFKNINLTVFDILNSINLLKVFLNVFIKKCKLLTNHFINQNECKSYFDYSNFFAEFIPILIFLSNIIIFNNDDYFLLKSNKGDLASTNKIPEFFFKNEKNNNSIYNEENLIEKKYNPDKEKYDDYNNVNVNNKNDTTNDYINSNINIYFIFCDYLKKLFRYGNYFVQVLVCRIIINVYLHIYLKLKKKNVIFNFLKKILINVIKSEINEKNNNHHNSSSNNNPYLLLFIEFIRRIEFQYLIEENKKKFRKIFFQFLYLFLKSNSYTENLLILQILNILYNKISICINKNIVMLLYNKLLSYNNDMFISVLVNELLIKITKTVSNLVCLLDLYMYNKNEVFIESLLYNWFLNIKRNEKKMFKEKENSLSNTSNYSSFKFLYENCHNKEYPFLYILKKDDINMNVCYKNRVNNIQQYINEVGYEKLDENIYIYIYLLLFEIIDIYKNNMKIKKYCFKIILSAVEYISLENLVIFEKMKSYYIENIHSHYLDKYIISYSYLICLKYFNKYMKQQYCKNETMNHVSRNHFIQSIYDYINEEKKKYIKLSLPNGNIHQIDIFNYVYFYQLIFMNFFSLLYNKNSSTYAKCFVNAFLNYGIIEYDAEQIKKKENIHKIDKRVLLPPASFMRYKEIKKGKKNNYKKGHIGSENIRMVKNNVSNIYEEKFLNKESIIMKNSYSDDNNHNNNNNNNYNDNDCSSAYHMLDSNLKYFKWYKQEQHKNIKKMVHNKIANQNITFDMIYIKNPLKYVRSYNLFTSFFIVLYSCLIYMLNDESELIRYKTKISVLSFMKRNVLHLSKNVNYITCSEFFIYYIIKHYKDISSSILIFCINQTKPCIKDEHYYKPLKLFDQEKYNLFINNISLNHLFLFYYIYNIIDIMDTGENIIKQKNVVNNFQQDHKRINQINTEHDIINSFYNNNIHCVKSFVQPPTEHNNNLLYQEDTREYFENKEKEGVINFFTFLDTMDNQKKEVFINNINIKNFKHNIHIRNITIYKNNFELLKYRRTWKNIMNELLSFNHTPFNCSKENNNLRNEKTFIEIIISIIKMKYISEIKKSLDDYIHLFCFNNKVDFFDSNIIICFTNLINRIIILIINIYLFFNKQNIILHYYNSFFYDEIKSIKGKVLSIYNKFVLRKYEINPFLLKNMKLSLHLLSSSFLKNDHFFCDIYKFLYSLKNSI</sequence>
<feature type="region of interest" description="Disordered" evidence="2">
    <location>
        <begin position="1726"/>
        <end position="1768"/>
    </location>
</feature>
<dbReference type="EMBL" id="KE123858">
    <property type="protein sequence ID" value="EWC87116.1"/>
    <property type="molecule type" value="Genomic_DNA"/>
</dbReference>
<feature type="transmembrane region" description="Helical" evidence="3">
    <location>
        <begin position="2205"/>
        <end position="2222"/>
    </location>
</feature>
<feature type="transmembrane region" description="Helical" evidence="3">
    <location>
        <begin position="3224"/>
        <end position="3247"/>
    </location>
</feature>
<keyword evidence="1" id="KW-0175">Coiled coil</keyword>
<organism evidence="4 5">
    <name type="scientific">Plasmodium falciparum (isolate NF54)</name>
    <dbReference type="NCBI Taxonomy" id="5843"/>
    <lineage>
        <taxon>Eukaryota</taxon>
        <taxon>Sar</taxon>
        <taxon>Alveolata</taxon>
        <taxon>Apicomplexa</taxon>
        <taxon>Aconoidasida</taxon>
        <taxon>Haemosporida</taxon>
        <taxon>Plasmodiidae</taxon>
        <taxon>Plasmodium</taxon>
        <taxon>Plasmodium (Laverania)</taxon>
    </lineage>
</organism>
<feature type="compositionally biased region" description="Basic residues" evidence="2">
    <location>
        <begin position="1726"/>
        <end position="1740"/>
    </location>
</feature>
<feature type="compositionally biased region" description="Basic and acidic residues" evidence="2">
    <location>
        <begin position="1858"/>
        <end position="1876"/>
    </location>
</feature>
<keyword evidence="3" id="KW-1133">Transmembrane helix</keyword>
<name>W7JQV8_PLAFO</name>
<accession>W7JQV8</accession>
<reference evidence="4 5" key="1">
    <citation type="submission" date="2013-02" db="EMBL/GenBank/DDBJ databases">
        <title>The Genome Sequence of Plasmodium falciparum NF54.</title>
        <authorList>
            <consortium name="The Broad Institute Genome Sequencing Platform"/>
            <consortium name="The Broad Institute Genome Sequencing Center for Infectious Disease"/>
            <person name="Neafsey D."/>
            <person name="Cheeseman I."/>
            <person name="Volkman S."/>
            <person name="Adams J."/>
            <person name="Walker B."/>
            <person name="Young S.K."/>
            <person name="Zeng Q."/>
            <person name="Gargeya S."/>
            <person name="Fitzgerald M."/>
            <person name="Haas B."/>
            <person name="Abouelleil A."/>
            <person name="Alvarado L."/>
            <person name="Arachchi H.M."/>
            <person name="Berlin A.M."/>
            <person name="Chapman S.B."/>
            <person name="Dewar J."/>
            <person name="Goldberg J."/>
            <person name="Griggs A."/>
            <person name="Gujja S."/>
            <person name="Hansen M."/>
            <person name="Howarth C."/>
            <person name="Imamovic A."/>
            <person name="Larimer J."/>
            <person name="McCowan C."/>
            <person name="Murphy C."/>
            <person name="Neiman D."/>
            <person name="Pearson M."/>
            <person name="Priest M."/>
            <person name="Roberts A."/>
            <person name="Saif S."/>
            <person name="Shea T."/>
            <person name="Sisk P."/>
            <person name="Sykes S."/>
            <person name="Wortman J."/>
            <person name="Nusbaum C."/>
            <person name="Birren B."/>
        </authorList>
    </citation>
    <scope>NUCLEOTIDE SEQUENCE [LARGE SCALE GENOMIC DNA]</scope>
    <source>
        <strain evidence="4 5">NF54</strain>
    </source>
</reference>
<dbReference type="PANTHER" id="PTHR35593:SF1">
    <property type="entry name" value="DOMAIN-CONTAINING PROTEIN, PUTATIVE-RELATED"/>
    <property type="match status" value="1"/>
</dbReference>
<feature type="coiled-coil region" evidence="1">
    <location>
        <begin position="1123"/>
        <end position="1160"/>
    </location>
</feature>
<evidence type="ECO:0000313" key="5">
    <source>
        <dbReference type="Proteomes" id="UP000030673"/>
    </source>
</evidence>
<feature type="transmembrane region" description="Helical" evidence="3">
    <location>
        <begin position="2709"/>
        <end position="2728"/>
    </location>
</feature>
<evidence type="ECO:0000256" key="2">
    <source>
        <dbReference type="SAM" id="MobiDB-lite"/>
    </source>
</evidence>
<gene>
    <name evidence="4" type="ORF">PFNF54_04294</name>
</gene>